<evidence type="ECO:0000256" key="2">
    <source>
        <dbReference type="ARBA" id="ARBA00004613"/>
    </source>
</evidence>
<dbReference type="Pfam" id="PF00704">
    <property type="entry name" value="Glyco_hydro_18"/>
    <property type="match status" value="1"/>
</dbReference>
<dbReference type="InterPro" id="IPR001223">
    <property type="entry name" value="Glyco_hydro18_cat"/>
</dbReference>
<keyword evidence="10" id="KW-0624">Polysaccharide degradation</keyword>
<comment type="similarity">
    <text evidence="3">Belongs to the glycosyl hydrolase 18 family. Chitinase class V subfamily.</text>
</comment>
<dbReference type="PANTHER" id="PTHR11177">
    <property type="entry name" value="CHITINASE"/>
    <property type="match status" value="1"/>
</dbReference>
<keyword evidence="7" id="KW-0146">Chitin degradation</keyword>
<dbReference type="RefSeq" id="XP_007703782.1">
    <property type="nucleotide sequence ID" value="XM_007705592.1"/>
</dbReference>
<comment type="subcellular location">
    <subcellularLocation>
        <location evidence="2">Secreted</location>
    </subcellularLocation>
</comment>
<dbReference type="EC" id="3.2.1.14" evidence="4"/>
<evidence type="ECO:0000313" key="15">
    <source>
        <dbReference type="Proteomes" id="UP000016934"/>
    </source>
</evidence>
<dbReference type="PANTHER" id="PTHR11177:SF317">
    <property type="entry name" value="CHITINASE 12-RELATED"/>
    <property type="match status" value="1"/>
</dbReference>
<comment type="catalytic activity">
    <reaction evidence="1">
        <text>Random endo-hydrolysis of N-acetyl-beta-D-glucosaminide (1-&gt;4)-beta-linkages in chitin and chitodextrins.</text>
        <dbReference type="EC" id="3.2.1.14"/>
    </reaction>
</comment>
<evidence type="ECO:0000256" key="7">
    <source>
        <dbReference type="ARBA" id="ARBA00023024"/>
    </source>
</evidence>
<dbReference type="GeneID" id="19130617"/>
<reference evidence="14 15" key="1">
    <citation type="journal article" date="2012" name="PLoS Pathog.">
        <title>Diverse lifestyles and strategies of plant pathogenesis encoded in the genomes of eighteen Dothideomycetes fungi.</title>
        <authorList>
            <person name="Ohm R.A."/>
            <person name="Feau N."/>
            <person name="Henrissat B."/>
            <person name="Schoch C.L."/>
            <person name="Horwitz B.A."/>
            <person name="Barry K.W."/>
            <person name="Condon B.J."/>
            <person name="Copeland A.C."/>
            <person name="Dhillon B."/>
            <person name="Glaser F."/>
            <person name="Hesse C.N."/>
            <person name="Kosti I."/>
            <person name="LaButti K."/>
            <person name="Lindquist E.A."/>
            <person name="Lucas S."/>
            <person name="Salamov A.A."/>
            <person name="Bradshaw R.E."/>
            <person name="Ciuffetti L."/>
            <person name="Hamelin R.C."/>
            <person name="Kema G.H.J."/>
            <person name="Lawrence C."/>
            <person name="Scott J.A."/>
            <person name="Spatafora J.W."/>
            <person name="Turgeon B.G."/>
            <person name="de Wit P.J.G.M."/>
            <person name="Zhong S."/>
            <person name="Goodwin S.B."/>
            <person name="Grigoriev I.V."/>
        </authorList>
    </citation>
    <scope>NUCLEOTIDE SEQUENCE [LARGE SCALE GENOMIC DNA]</scope>
    <source>
        <strain evidence="15">ND90Pr / ATCC 201652</strain>
    </source>
</reference>
<dbReference type="HOGENOM" id="CLU_002833_1_0_1"/>
<evidence type="ECO:0000256" key="9">
    <source>
        <dbReference type="ARBA" id="ARBA00023295"/>
    </source>
</evidence>
<feature type="signal peptide" evidence="12">
    <location>
        <begin position="1"/>
        <end position="18"/>
    </location>
</feature>
<dbReference type="InterPro" id="IPR001579">
    <property type="entry name" value="Glyco_hydro_18_chit_AS"/>
</dbReference>
<dbReference type="GO" id="GO:0005576">
    <property type="term" value="C:extracellular region"/>
    <property type="evidence" value="ECO:0007669"/>
    <property type="project" value="UniProtKB-SubCell"/>
</dbReference>
<dbReference type="EMBL" id="KB445650">
    <property type="protein sequence ID" value="EMD60427.1"/>
    <property type="molecule type" value="Genomic_DNA"/>
</dbReference>
<dbReference type="InterPro" id="IPR050314">
    <property type="entry name" value="Glycosyl_Hydrlase_18"/>
</dbReference>
<feature type="domain" description="GH18" evidence="13">
    <location>
        <begin position="43"/>
        <end position="427"/>
    </location>
</feature>
<keyword evidence="6 11" id="KW-0378">Hydrolase</keyword>
<dbReference type="PROSITE" id="PS51910">
    <property type="entry name" value="GH18_2"/>
    <property type="match status" value="1"/>
</dbReference>
<sequence>MRFTDAATLFSLSSLAQAAPGLWSHQHAHYASSSYGSGSSQGYQTGTFFTNWGIYARNYKVTDLPAKQLTKVNYAFANVNNVTGEVVLSDEWADIQIPYPGDVAGNGTLLGNFGALFKLKQQNRHLRVTLSIGGWSFRNNFKPAFSTEAGRQKFCDSSLEFVKDLGLDGIDIDYEYPEDLEASAKFADVVKRCRNAFDTYSAAHANNYHFIISISSPAGPQNYEIFPITEMDPYVDNWNLMAFDYQGPGFSNFTGHNSNLWPSKTNPRSTDGWDAKNKKFTAFNTDRAIQYYKSKVSSPSKIQLGMPLYGQAFANVMDPNPFGDGTGAKFNGSMPGSWQAGNYDYKVLPLNNSGTAYASYEAGAAWTYNRKTRDLVSFDTPQVAQWKTQYIKAQQLGGAWWWEASGDRPVTDPKSLVRTVVQALGGESAFKPTENLLYFPQSKYVNVRNANVTRA</sequence>
<dbReference type="GO" id="GO:0000272">
    <property type="term" value="P:polysaccharide catabolic process"/>
    <property type="evidence" value="ECO:0007669"/>
    <property type="project" value="UniProtKB-KW"/>
</dbReference>
<dbReference type="GO" id="GO:0006032">
    <property type="term" value="P:chitin catabolic process"/>
    <property type="evidence" value="ECO:0007669"/>
    <property type="project" value="UniProtKB-KW"/>
</dbReference>
<dbReference type="KEGG" id="bsc:COCSADRAFT_125218"/>
<evidence type="ECO:0000256" key="8">
    <source>
        <dbReference type="ARBA" id="ARBA00023277"/>
    </source>
</evidence>
<feature type="chain" id="PRO_5004025987" description="chitinase" evidence="12">
    <location>
        <begin position="19"/>
        <end position="455"/>
    </location>
</feature>
<evidence type="ECO:0000256" key="6">
    <source>
        <dbReference type="ARBA" id="ARBA00022801"/>
    </source>
</evidence>
<dbReference type="SUPFAM" id="SSF51445">
    <property type="entry name" value="(Trans)glycosidases"/>
    <property type="match status" value="1"/>
</dbReference>
<dbReference type="AlphaFoldDB" id="M2SUE9"/>
<evidence type="ECO:0000256" key="10">
    <source>
        <dbReference type="ARBA" id="ARBA00023326"/>
    </source>
</evidence>
<dbReference type="InterPro" id="IPR029070">
    <property type="entry name" value="Chitinase_insertion_sf"/>
</dbReference>
<keyword evidence="8" id="KW-0119">Carbohydrate metabolism</keyword>
<evidence type="ECO:0000256" key="1">
    <source>
        <dbReference type="ARBA" id="ARBA00000822"/>
    </source>
</evidence>
<dbReference type="FunFam" id="3.20.20.80:FF:000075">
    <property type="entry name" value="Sporulation-specific chitinase"/>
    <property type="match status" value="1"/>
</dbReference>
<keyword evidence="5" id="KW-0964">Secreted</keyword>
<evidence type="ECO:0000256" key="5">
    <source>
        <dbReference type="ARBA" id="ARBA00022525"/>
    </source>
</evidence>
<dbReference type="OrthoDB" id="76388at2759"/>
<accession>M2SUE9</accession>
<dbReference type="CDD" id="cd06548">
    <property type="entry name" value="GH18_chitinase"/>
    <property type="match status" value="1"/>
</dbReference>
<organism evidence="14 15">
    <name type="scientific">Cochliobolus sativus (strain ND90Pr / ATCC 201652)</name>
    <name type="common">Common root rot and spot blotch fungus</name>
    <name type="synonym">Bipolaris sorokiniana</name>
    <dbReference type="NCBI Taxonomy" id="665912"/>
    <lineage>
        <taxon>Eukaryota</taxon>
        <taxon>Fungi</taxon>
        <taxon>Dikarya</taxon>
        <taxon>Ascomycota</taxon>
        <taxon>Pezizomycotina</taxon>
        <taxon>Dothideomycetes</taxon>
        <taxon>Pleosporomycetidae</taxon>
        <taxon>Pleosporales</taxon>
        <taxon>Pleosporineae</taxon>
        <taxon>Pleosporaceae</taxon>
        <taxon>Bipolaris</taxon>
    </lineage>
</organism>
<keyword evidence="12" id="KW-0732">Signal</keyword>
<keyword evidence="15" id="KW-1185">Reference proteome</keyword>
<evidence type="ECO:0000256" key="3">
    <source>
        <dbReference type="ARBA" id="ARBA00008682"/>
    </source>
</evidence>
<reference evidence="15" key="2">
    <citation type="journal article" date="2013" name="PLoS Genet.">
        <title>Comparative genome structure, secondary metabolite, and effector coding capacity across Cochliobolus pathogens.</title>
        <authorList>
            <person name="Condon B.J."/>
            <person name="Leng Y."/>
            <person name="Wu D."/>
            <person name="Bushley K.E."/>
            <person name="Ohm R.A."/>
            <person name="Otillar R."/>
            <person name="Martin J."/>
            <person name="Schackwitz W."/>
            <person name="Grimwood J."/>
            <person name="MohdZainudin N."/>
            <person name="Xue C."/>
            <person name="Wang R."/>
            <person name="Manning V.A."/>
            <person name="Dhillon B."/>
            <person name="Tu Z.J."/>
            <person name="Steffenson B.J."/>
            <person name="Salamov A."/>
            <person name="Sun H."/>
            <person name="Lowry S."/>
            <person name="LaButti K."/>
            <person name="Han J."/>
            <person name="Copeland A."/>
            <person name="Lindquist E."/>
            <person name="Barry K."/>
            <person name="Schmutz J."/>
            <person name="Baker S.E."/>
            <person name="Ciuffetti L.M."/>
            <person name="Grigoriev I.V."/>
            <person name="Zhong S."/>
            <person name="Turgeon B.G."/>
        </authorList>
    </citation>
    <scope>NUCLEOTIDE SEQUENCE [LARGE SCALE GENOMIC DNA]</scope>
    <source>
        <strain evidence="15">ND90Pr / ATCC 201652</strain>
    </source>
</reference>
<evidence type="ECO:0000259" key="13">
    <source>
        <dbReference type="PROSITE" id="PS51910"/>
    </source>
</evidence>
<dbReference type="Gene3D" id="3.20.20.80">
    <property type="entry name" value="Glycosidases"/>
    <property type="match status" value="1"/>
</dbReference>
<evidence type="ECO:0000256" key="4">
    <source>
        <dbReference type="ARBA" id="ARBA00012729"/>
    </source>
</evidence>
<evidence type="ECO:0000313" key="14">
    <source>
        <dbReference type="EMBL" id="EMD60427.1"/>
    </source>
</evidence>
<dbReference type="SUPFAM" id="SSF54556">
    <property type="entry name" value="Chitinase insertion domain"/>
    <property type="match status" value="1"/>
</dbReference>
<keyword evidence="9 11" id="KW-0326">Glycosidase</keyword>
<evidence type="ECO:0000256" key="11">
    <source>
        <dbReference type="RuleBase" id="RU000489"/>
    </source>
</evidence>
<name>M2SUE9_COCSN</name>
<protein>
    <recommendedName>
        <fullName evidence="4">chitinase</fullName>
        <ecNumber evidence="4">3.2.1.14</ecNumber>
    </recommendedName>
</protein>
<dbReference type="OMA" id="NWNLMAF"/>
<dbReference type="SMART" id="SM00636">
    <property type="entry name" value="Glyco_18"/>
    <property type="match status" value="1"/>
</dbReference>
<proteinExistence type="inferred from homology"/>
<dbReference type="InterPro" id="IPR017853">
    <property type="entry name" value="GH"/>
</dbReference>
<dbReference type="PROSITE" id="PS01095">
    <property type="entry name" value="GH18_1"/>
    <property type="match status" value="1"/>
</dbReference>
<dbReference type="Proteomes" id="UP000016934">
    <property type="component" value="Unassembled WGS sequence"/>
</dbReference>
<dbReference type="GO" id="GO:0008843">
    <property type="term" value="F:endochitinase activity"/>
    <property type="evidence" value="ECO:0007669"/>
    <property type="project" value="UniProtKB-EC"/>
</dbReference>
<gene>
    <name evidence="14" type="ORF">COCSADRAFT_125218</name>
</gene>
<dbReference type="GO" id="GO:0008061">
    <property type="term" value="F:chitin binding"/>
    <property type="evidence" value="ECO:0007669"/>
    <property type="project" value="InterPro"/>
</dbReference>
<dbReference type="InterPro" id="IPR011583">
    <property type="entry name" value="Chitinase_II/V-like_cat"/>
</dbReference>
<dbReference type="STRING" id="665912.M2SUE9"/>
<evidence type="ECO:0000256" key="12">
    <source>
        <dbReference type="SAM" id="SignalP"/>
    </source>
</evidence>
<dbReference type="Gene3D" id="3.10.50.10">
    <property type="match status" value="1"/>
</dbReference>
<dbReference type="eggNOG" id="KOG2806">
    <property type="taxonomic scope" value="Eukaryota"/>
</dbReference>